<comment type="caution">
    <text evidence="1">The sequence shown here is derived from an EMBL/GenBank/DDBJ whole genome shotgun (WGS) entry which is preliminary data.</text>
</comment>
<sequence length="207" mass="22332">MAPALIFDAHGFPYVRLRGPTAVGLLPVLKAQFEIAYGAPGGTEVLDYPACLRANPRGSWRRPAAGTGPLYLTGVLAAEARAAGQRFGPGSRLATAEEWQEADALLDRPLDPATLAKLLAADRLHPAAAAVIGRTRAATWREIGEGLLEWVQAPAVLGLYGRPRPEYRLNLLLNPRIHPPVVPRGAERHPAYGLRLAIPHTKERRSA</sequence>
<reference evidence="2" key="1">
    <citation type="submission" date="2017-06" db="EMBL/GenBank/DDBJ databases">
        <title>Genome analysis of Fimbriiglobus ruber SP5, the first member of the order Planctomycetales with confirmed chitinolytic capability.</title>
        <authorList>
            <person name="Ravin N.V."/>
            <person name="Rakitin A.L."/>
            <person name="Ivanova A.A."/>
            <person name="Beletsky A.V."/>
            <person name="Kulichevskaya I.S."/>
            <person name="Mardanov A.V."/>
            <person name="Dedysh S.N."/>
        </authorList>
    </citation>
    <scope>NUCLEOTIDE SEQUENCE [LARGE SCALE GENOMIC DNA]</scope>
    <source>
        <strain evidence="2">SP5</strain>
    </source>
</reference>
<accession>A0A225DD54</accession>
<dbReference type="EMBL" id="NIDE01000017">
    <property type="protein sequence ID" value="OWK36458.1"/>
    <property type="molecule type" value="Genomic_DNA"/>
</dbReference>
<organism evidence="1 2">
    <name type="scientific">Fimbriiglobus ruber</name>
    <dbReference type="NCBI Taxonomy" id="1908690"/>
    <lineage>
        <taxon>Bacteria</taxon>
        <taxon>Pseudomonadati</taxon>
        <taxon>Planctomycetota</taxon>
        <taxon>Planctomycetia</taxon>
        <taxon>Gemmatales</taxon>
        <taxon>Gemmataceae</taxon>
        <taxon>Fimbriiglobus</taxon>
    </lineage>
</organism>
<name>A0A225DD54_9BACT</name>
<dbReference type="RefSeq" id="WP_088259455.1">
    <property type="nucleotide sequence ID" value="NZ_NIDE01000017.1"/>
</dbReference>
<evidence type="ECO:0000313" key="2">
    <source>
        <dbReference type="Proteomes" id="UP000214646"/>
    </source>
</evidence>
<gene>
    <name evidence="1" type="ORF">FRUB_09021</name>
</gene>
<proteinExistence type="predicted"/>
<evidence type="ECO:0000313" key="1">
    <source>
        <dbReference type="EMBL" id="OWK36458.1"/>
    </source>
</evidence>
<protein>
    <submittedName>
        <fullName evidence="1">Uncharacterized protein</fullName>
    </submittedName>
</protein>
<dbReference type="Proteomes" id="UP000214646">
    <property type="component" value="Unassembled WGS sequence"/>
</dbReference>
<dbReference type="AlphaFoldDB" id="A0A225DD54"/>
<keyword evidence="2" id="KW-1185">Reference proteome</keyword>